<protein>
    <submittedName>
        <fullName evidence="2">Uncharacterized protein</fullName>
    </submittedName>
</protein>
<gene>
    <name evidence="2" type="ORF">RND81_05G062400</name>
</gene>
<sequence>MLTGVMDCHHSVKSIVADIVSLSASFYCFSVSFIPRILNKRAHGLAKTRPGGYVLGHFGYSLILKSGRAGLDHFGFRVSFGCAIIRSLPVRVMLDLGHVGFGSFWIWVRFGPELI</sequence>
<comment type="caution">
    <text evidence="2">The sequence shown here is derived from an EMBL/GenBank/DDBJ whole genome shotgun (WGS) entry which is preliminary data.</text>
</comment>
<accession>A0AAW1KY27</accession>
<dbReference type="Proteomes" id="UP001443914">
    <property type="component" value="Unassembled WGS sequence"/>
</dbReference>
<evidence type="ECO:0000256" key="1">
    <source>
        <dbReference type="SAM" id="Phobius"/>
    </source>
</evidence>
<evidence type="ECO:0000313" key="3">
    <source>
        <dbReference type="Proteomes" id="UP001443914"/>
    </source>
</evidence>
<name>A0AAW1KY27_SAPOF</name>
<feature type="transmembrane region" description="Helical" evidence="1">
    <location>
        <begin position="15"/>
        <end position="38"/>
    </location>
</feature>
<keyword evidence="3" id="KW-1185">Reference proteome</keyword>
<organism evidence="2 3">
    <name type="scientific">Saponaria officinalis</name>
    <name type="common">Common soapwort</name>
    <name type="synonym">Lychnis saponaria</name>
    <dbReference type="NCBI Taxonomy" id="3572"/>
    <lineage>
        <taxon>Eukaryota</taxon>
        <taxon>Viridiplantae</taxon>
        <taxon>Streptophyta</taxon>
        <taxon>Embryophyta</taxon>
        <taxon>Tracheophyta</taxon>
        <taxon>Spermatophyta</taxon>
        <taxon>Magnoliopsida</taxon>
        <taxon>eudicotyledons</taxon>
        <taxon>Gunneridae</taxon>
        <taxon>Pentapetalae</taxon>
        <taxon>Caryophyllales</taxon>
        <taxon>Caryophyllaceae</taxon>
        <taxon>Caryophylleae</taxon>
        <taxon>Saponaria</taxon>
    </lineage>
</organism>
<keyword evidence="1" id="KW-0812">Transmembrane</keyword>
<dbReference type="EMBL" id="JBDFQZ010000005">
    <property type="protein sequence ID" value="KAK9724304.1"/>
    <property type="molecule type" value="Genomic_DNA"/>
</dbReference>
<reference evidence="2" key="1">
    <citation type="submission" date="2024-03" db="EMBL/GenBank/DDBJ databases">
        <title>WGS assembly of Saponaria officinalis var. Norfolk2.</title>
        <authorList>
            <person name="Jenkins J."/>
            <person name="Shu S."/>
            <person name="Grimwood J."/>
            <person name="Barry K."/>
            <person name="Goodstein D."/>
            <person name="Schmutz J."/>
            <person name="Leebens-Mack J."/>
            <person name="Osbourn A."/>
        </authorList>
    </citation>
    <scope>NUCLEOTIDE SEQUENCE [LARGE SCALE GENOMIC DNA]</scope>
    <source>
        <strain evidence="2">JIC</strain>
    </source>
</reference>
<evidence type="ECO:0000313" key="2">
    <source>
        <dbReference type="EMBL" id="KAK9724304.1"/>
    </source>
</evidence>
<keyword evidence="1" id="KW-1133">Transmembrane helix</keyword>
<proteinExistence type="predicted"/>
<keyword evidence="1" id="KW-0472">Membrane</keyword>
<dbReference type="AlphaFoldDB" id="A0AAW1KY27"/>